<dbReference type="Proteomes" id="UP001597119">
    <property type="component" value="Unassembled WGS sequence"/>
</dbReference>
<evidence type="ECO:0000313" key="3">
    <source>
        <dbReference type="Proteomes" id="UP001597119"/>
    </source>
</evidence>
<reference evidence="2 3" key="1">
    <citation type="journal article" date="2019" name="Int. J. Syst. Evol. Microbiol.">
        <title>The Global Catalogue of Microorganisms (GCM) 10K type strain sequencing project: providing services to taxonomists for standard genome sequencing and annotation.</title>
        <authorList>
            <consortium name="The Broad Institute Genomics Platform"/>
            <consortium name="The Broad Institute Genome Sequencing Center for Infectious Disease"/>
            <person name="Wu L."/>
            <person name="Ma J."/>
        </authorList>
    </citation>
    <scope>NUCLEOTIDE SEQUENCE [LARGE SCALE GENOMIC DNA]</scope>
    <source>
        <strain evidence="2 3">CGMCC 1.12125</strain>
    </source>
</reference>
<proteinExistence type="predicted"/>
<keyword evidence="3" id="KW-1185">Reference proteome</keyword>
<evidence type="ECO:0008006" key="4">
    <source>
        <dbReference type="Google" id="ProtNLM"/>
    </source>
</evidence>
<evidence type="ECO:0000313" key="2">
    <source>
        <dbReference type="EMBL" id="MFD1588019.1"/>
    </source>
</evidence>
<protein>
    <recommendedName>
        <fullName evidence="4">Transmembrane protein</fullName>
    </recommendedName>
</protein>
<keyword evidence="1" id="KW-0812">Transmembrane</keyword>
<keyword evidence="1" id="KW-0472">Membrane</keyword>
<feature type="transmembrane region" description="Helical" evidence="1">
    <location>
        <begin position="6"/>
        <end position="27"/>
    </location>
</feature>
<comment type="caution">
    <text evidence="2">The sequence shown here is derived from an EMBL/GenBank/DDBJ whole genome shotgun (WGS) entry which is preliminary data.</text>
</comment>
<evidence type="ECO:0000256" key="1">
    <source>
        <dbReference type="SAM" id="Phobius"/>
    </source>
</evidence>
<dbReference type="RefSeq" id="WP_247380191.1">
    <property type="nucleotide sequence ID" value="NZ_JALLGV010000008.1"/>
</dbReference>
<dbReference type="AlphaFoldDB" id="A0ABD6CF88"/>
<accession>A0ABD6CF88</accession>
<sequence length="68" mass="8195">MVVKLTLLLVAIAAVIVAASYFTYLYFEREAQREHERRMARERRDYDAVMEYATEDSECRRDREEETE</sequence>
<dbReference type="EMBL" id="JBHUDJ010000006">
    <property type="protein sequence ID" value="MFD1588019.1"/>
    <property type="molecule type" value="Genomic_DNA"/>
</dbReference>
<name>A0ABD6CF88_9EURY</name>
<gene>
    <name evidence="2" type="ORF">ACFR9U_13615</name>
</gene>
<organism evidence="2 3">
    <name type="scientific">Halorientalis brevis</name>
    <dbReference type="NCBI Taxonomy" id="1126241"/>
    <lineage>
        <taxon>Archaea</taxon>
        <taxon>Methanobacteriati</taxon>
        <taxon>Methanobacteriota</taxon>
        <taxon>Stenosarchaea group</taxon>
        <taxon>Halobacteria</taxon>
        <taxon>Halobacteriales</taxon>
        <taxon>Haloarculaceae</taxon>
        <taxon>Halorientalis</taxon>
    </lineage>
</organism>
<keyword evidence="1" id="KW-1133">Transmembrane helix</keyword>